<dbReference type="Proteomes" id="UP000627573">
    <property type="component" value="Unassembled WGS sequence"/>
</dbReference>
<organism evidence="2 3">
    <name type="scientific">Rhodococcus erythropolis</name>
    <name type="common">Arthrobacter picolinophilus</name>
    <dbReference type="NCBI Taxonomy" id="1833"/>
    <lineage>
        <taxon>Bacteria</taxon>
        <taxon>Bacillati</taxon>
        <taxon>Actinomycetota</taxon>
        <taxon>Actinomycetes</taxon>
        <taxon>Mycobacteriales</taxon>
        <taxon>Nocardiaceae</taxon>
        <taxon>Rhodococcus</taxon>
        <taxon>Rhodococcus erythropolis group</taxon>
    </lineage>
</organism>
<gene>
    <name evidence="2" type="ORF">I3517_35735</name>
</gene>
<comment type="caution">
    <text evidence="2">The sequence shown here is derived from an EMBL/GenBank/DDBJ whole genome shotgun (WGS) entry which is preliminary data.</text>
</comment>
<feature type="compositionally biased region" description="Polar residues" evidence="1">
    <location>
        <begin position="206"/>
        <end position="222"/>
    </location>
</feature>
<accession>A0A8I1A6L2</accession>
<proteinExistence type="predicted"/>
<dbReference type="RefSeq" id="WP_197942355.1">
    <property type="nucleotide sequence ID" value="NZ_JAECSB010000105.1"/>
</dbReference>
<keyword evidence="3" id="KW-1185">Reference proteome</keyword>
<dbReference type="EMBL" id="JAECSB010000105">
    <property type="protein sequence ID" value="MBH5147957.1"/>
    <property type="molecule type" value="Genomic_DNA"/>
</dbReference>
<name>A0A8I1A6L2_RHOER</name>
<reference evidence="2 3" key="1">
    <citation type="submission" date="2020-12" db="EMBL/GenBank/DDBJ databases">
        <title>Draft genome sequence of furan degrading bacterial strain FUR100.</title>
        <authorList>
            <person name="Woiski C."/>
        </authorList>
    </citation>
    <scope>NUCLEOTIDE SEQUENCE [LARGE SCALE GENOMIC DNA]</scope>
    <source>
        <strain evidence="2 3">FUR100</strain>
    </source>
</reference>
<dbReference type="AlphaFoldDB" id="A0A8I1A6L2"/>
<evidence type="ECO:0000313" key="3">
    <source>
        <dbReference type="Proteomes" id="UP000627573"/>
    </source>
</evidence>
<protein>
    <submittedName>
        <fullName evidence="2">Uncharacterized protein</fullName>
    </submittedName>
</protein>
<evidence type="ECO:0000256" key="1">
    <source>
        <dbReference type="SAM" id="MobiDB-lite"/>
    </source>
</evidence>
<evidence type="ECO:0000313" key="2">
    <source>
        <dbReference type="EMBL" id="MBH5147957.1"/>
    </source>
</evidence>
<sequence>MSIEPIPEFDADFRMIFVSGFYTVYVPGLGISATDSNSDKATDKLVRQLRQYAYWWNHSDHPTSEHPERSAALTAQVDGLSDEEIVEWINREPDPSRTFLPAPAASTYQFTGFEVFLDDNGAFVIVAPDLGLLSGEQTLAETVADMTHAVIDYADEWVARPELRTARGHISNEDVVATIRSMSWPEVYEWVIGEIRQDDAVQGLATPSGSEAAQQYLQNPTSAPAVRSPGNESLDLTETPDPDSPPDHLPHFR</sequence>
<feature type="region of interest" description="Disordered" evidence="1">
    <location>
        <begin position="206"/>
        <end position="253"/>
    </location>
</feature>